<evidence type="ECO:0000256" key="3">
    <source>
        <dbReference type="ARBA" id="ARBA00022989"/>
    </source>
</evidence>
<dbReference type="Proteomes" id="UP001187192">
    <property type="component" value="Unassembled WGS sequence"/>
</dbReference>
<comment type="caution">
    <text evidence="9">The sequence shown here is derived from an EMBL/GenBank/DDBJ whole genome shotgun (WGS) entry which is preliminary data.</text>
</comment>
<feature type="region of interest" description="Disordered" evidence="6">
    <location>
        <begin position="498"/>
        <end position="546"/>
    </location>
</feature>
<accession>A0AA87ZL35</accession>
<feature type="compositionally biased region" description="Basic and acidic residues" evidence="6">
    <location>
        <begin position="503"/>
        <end position="513"/>
    </location>
</feature>
<evidence type="ECO:0000256" key="4">
    <source>
        <dbReference type="ARBA" id="ARBA00023136"/>
    </source>
</evidence>
<evidence type="ECO:0000313" key="9">
    <source>
        <dbReference type="EMBL" id="GMN28483.1"/>
    </source>
</evidence>
<gene>
    <name evidence="9" type="ORF">TIFTF001_002063</name>
</gene>
<evidence type="ECO:0000256" key="5">
    <source>
        <dbReference type="SAM" id="Coils"/>
    </source>
</evidence>
<name>A0AA87ZL35_FICCA</name>
<dbReference type="PANTHER" id="PTHR31448">
    <property type="entry name" value="MYOSIN-BINDING PROTEIN 2"/>
    <property type="match status" value="1"/>
</dbReference>
<evidence type="ECO:0000313" key="10">
    <source>
        <dbReference type="Proteomes" id="UP001187192"/>
    </source>
</evidence>
<organism evidence="9 10">
    <name type="scientific">Ficus carica</name>
    <name type="common">Common fig</name>
    <dbReference type="NCBI Taxonomy" id="3494"/>
    <lineage>
        <taxon>Eukaryota</taxon>
        <taxon>Viridiplantae</taxon>
        <taxon>Streptophyta</taxon>
        <taxon>Embryophyta</taxon>
        <taxon>Tracheophyta</taxon>
        <taxon>Spermatophyta</taxon>
        <taxon>Magnoliopsida</taxon>
        <taxon>eudicotyledons</taxon>
        <taxon>Gunneridae</taxon>
        <taxon>Pentapetalae</taxon>
        <taxon>rosids</taxon>
        <taxon>fabids</taxon>
        <taxon>Rosales</taxon>
        <taxon>Moraceae</taxon>
        <taxon>Ficeae</taxon>
        <taxon>Ficus</taxon>
    </lineage>
</organism>
<protein>
    <recommendedName>
        <fullName evidence="8">GTD-binding domain-containing protein</fullName>
    </recommendedName>
</protein>
<feature type="coiled-coil region" evidence="5">
    <location>
        <begin position="560"/>
        <end position="665"/>
    </location>
</feature>
<dbReference type="GO" id="GO:0080115">
    <property type="term" value="F:myosin XI tail binding"/>
    <property type="evidence" value="ECO:0007669"/>
    <property type="project" value="UniProtKB-ARBA"/>
</dbReference>
<evidence type="ECO:0000256" key="2">
    <source>
        <dbReference type="ARBA" id="ARBA00022692"/>
    </source>
</evidence>
<dbReference type="EMBL" id="BTGU01000002">
    <property type="protein sequence ID" value="GMN28483.1"/>
    <property type="molecule type" value="Genomic_DNA"/>
</dbReference>
<evidence type="ECO:0000256" key="1">
    <source>
        <dbReference type="ARBA" id="ARBA00004167"/>
    </source>
</evidence>
<keyword evidence="10" id="KW-1185">Reference proteome</keyword>
<keyword evidence="5" id="KW-0175">Coiled coil</keyword>
<keyword evidence="3 7" id="KW-1133">Transmembrane helix</keyword>
<keyword evidence="2 7" id="KW-0812">Transmembrane</keyword>
<evidence type="ECO:0000256" key="7">
    <source>
        <dbReference type="SAM" id="Phobius"/>
    </source>
</evidence>
<feature type="transmembrane region" description="Helical" evidence="7">
    <location>
        <begin position="20"/>
        <end position="44"/>
    </location>
</feature>
<dbReference type="Pfam" id="PF04576">
    <property type="entry name" value="Zein-binding"/>
    <property type="match status" value="1"/>
</dbReference>
<feature type="compositionally biased region" description="Basic and acidic residues" evidence="6">
    <location>
        <begin position="521"/>
        <end position="543"/>
    </location>
</feature>
<comment type="subcellular location">
    <subcellularLocation>
        <location evidence="1">Membrane</location>
        <topology evidence="1">Single-pass membrane protein</topology>
    </subcellularLocation>
</comment>
<dbReference type="InterPro" id="IPR039306">
    <property type="entry name" value="MYOB"/>
</dbReference>
<proteinExistence type="predicted"/>
<dbReference type="AlphaFoldDB" id="A0AA87ZL35"/>
<evidence type="ECO:0000256" key="6">
    <source>
        <dbReference type="SAM" id="MobiDB-lite"/>
    </source>
</evidence>
<keyword evidence="4 7" id="KW-0472">Membrane</keyword>
<dbReference type="GO" id="GO:0016020">
    <property type="term" value="C:membrane"/>
    <property type="evidence" value="ECO:0007669"/>
    <property type="project" value="UniProtKB-SubCell"/>
</dbReference>
<reference evidence="9" key="1">
    <citation type="submission" date="2023-07" db="EMBL/GenBank/DDBJ databases">
        <title>draft genome sequence of fig (Ficus carica).</title>
        <authorList>
            <person name="Takahashi T."/>
            <person name="Nishimura K."/>
        </authorList>
    </citation>
    <scope>NUCLEOTIDE SEQUENCE</scope>
</reference>
<dbReference type="InterPro" id="IPR007656">
    <property type="entry name" value="GTD-bd"/>
</dbReference>
<feature type="domain" description="GTD-binding" evidence="8">
    <location>
        <begin position="558"/>
        <end position="656"/>
    </location>
</feature>
<sequence>MAANRFATMLQRNSHKLVLLLVYAVLEWVLILLLLLNSLFSYFITKFATYFGLQKPCLWCSRVDHILEPGSRTKCYTDLVCESHAAEISRLGYCSDHHKLVESRNMCGSCLPSSSRMETKMSSSIDNDRIESEENVFKCCCCGEKFYREYGGDDPYFSFKPSWGSLEYSQKGDLVIEAVDGDENGNAGEFVVGQGRLQEQDEAEVVADEHDQFPSNVGSFNSRDTLEEDCLSSSSMFICYEKEAMEDGKACLLDIMRQGSNDSTEFVGEFSDVSLVQCRTKEDDLTEDIQCTSKNDRGICDLDHRLIPVELIDVSTRADKGGCSFEEGSRISSPLKFSGEAKVLEITKSSENTDNVELENSKKVTAFVDQSEVGGTEDEKQDLVGKASEQVLTAQEILNLQINIKEAIMTKLNDLTEAASEKRLSSDQIVTRAFVGDQVSDCAADKDCASLNEDGSEIYKIPEAFIAPNDFGLNHTEKATEQGKPSLSDENREIMEHPCVLSEPKEHKEDRFPDTPTSIDSLHHSDKKSLASEKRESGAKESFDGSVVSEIEGSDALTSIEQLKTALKSERKALSALYAELEEERSASAIAANQTMAMITRLQEEKAAMQMEALQYQRMMEEQSEYDQEALQLLNDLMIKREKEKQELEKELEVYRKKVLDHEEKEKMRMIRRIKDGSVRSRNSSASCSHAWDSDDLSIDLNRELRDEDSISFSHQENNNNNNNAPLDTVLNLEEITLDCVKHMSILDESLTEFEVERLSILDQLKALEDKLIKIGDNDEEFSKDLKLIANAEEFEENGMSDGFLKDNDDPEMKILGSMAKKLLPLLDAADMEGEEGYLNEEKVESTSVEMKNSPVSMSELDGDDKVAIEEEVDHVYERLQALEADREFLKNCMTSIKKGDKGVDLLQEILQHLRDLRTIELRIRSTNDEALD</sequence>
<dbReference type="PROSITE" id="PS51775">
    <property type="entry name" value="GTD_BINDING"/>
    <property type="match status" value="1"/>
</dbReference>
<dbReference type="PANTHER" id="PTHR31448:SF34">
    <property type="entry name" value="MYOSIN-BINDING PROTEIN 3"/>
    <property type="match status" value="1"/>
</dbReference>
<evidence type="ECO:0000259" key="8">
    <source>
        <dbReference type="PROSITE" id="PS51775"/>
    </source>
</evidence>